<evidence type="ECO:0000313" key="2">
    <source>
        <dbReference type="EMBL" id="KAL1599368.1"/>
    </source>
</evidence>
<dbReference type="Proteomes" id="UP001521222">
    <property type="component" value="Unassembled WGS sequence"/>
</dbReference>
<keyword evidence="1" id="KW-0472">Membrane</keyword>
<reference evidence="2 3" key="1">
    <citation type="submission" date="2024-02" db="EMBL/GenBank/DDBJ databases">
        <title>De novo assembly and annotation of 12 fungi associated with fruit tree decline syndrome in Ontario, Canada.</title>
        <authorList>
            <person name="Sulman M."/>
            <person name="Ellouze W."/>
            <person name="Ilyukhin E."/>
        </authorList>
    </citation>
    <scope>NUCLEOTIDE SEQUENCE [LARGE SCALE GENOMIC DNA]</scope>
    <source>
        <strain evidence="2 3">M97-236</strain>
    </source>
</reference>
<dbReference type="EMBL" id="JAKIXB020000020">
    <property type="protein sequence ID" value="KAL1599368.1"/>
    <property type="molecule type" value="Genomic_DNA"/>
</dbReference>
<comment type="caution">
    <text evidence="2">The sequence shown here is derived from an EMBL/GenBank/DDBJ whole genome shotgun (WGS) entry which is preliminary data.</text>
</comment>
<sequence length="112" mass="13181">MNGFSSVSMTPPPGLAKDHPYFTMPLYYRTHTKWVNGEPWYPDGVTCSMIGLDEPYFPLDWRFWVFMFLFVMTYIIWPAILLYCFVKKMFNAGVAKEDAEKEKAEEKEEDAE</sequence>
<feature type="transmembrane region" description="Helical" evidence="1">
    <location>
        <begin position="63"/>
        <end position="86"/>
    </location>
</feature>
<proteinExistence type="predicted"/>
<keyword evidence="1" id="KW-1133">Transmembrane helix</keyword>
<name>A0ABR3R578_9PLEO</name>
<accession>A0ABR3R578</accession>
<protein>
    <submittedName>
        <fullName evidence="2">Uncharacterized protein</fullName>
    </submittedName>
</protein>
<gene>
    <name evidence="2" type="ORF">SLS59_006385</name>
</gene>
<keyword evidence="3" id="KW-1185">Reference proteome</keyword>
<organism evidence="2 3">
    <name type="scientific">Nothophoma quercina</name>
    <dbReference type="NCBI Taxonomy" id="749835"/>
    <lineage>
        <taxon>Eukaryota</taxon>
        <taxon>Fungi</taxon>
        <taxon>Dikarya</taxon>
        <taxon>Ascomycota</taxon>
        <taxon>Pezizomycotina</taxon>
        <taxon>Dothideomycetes</taxon>
        <taxon>Pleosporomycetidae</taxon>
        <taxon>Pleosporales</taxon>
        <taxon>Pleosporineae</taxon>
        <taxon>Didymellaceae</taxon>
        <taxon>Nothophoma</taxon>
    </lineage>
</organism>
<evidence type="ECO:0000313" key="3">
    <source>
        <dbReference type="Proteomes" id="UP001521222"/>
    </source>
</evidence>
<evidence type="ECO:0000256" key="1">
    <source>
        <dbReference type="SAM" id="Phobius"/>
    </source>
</evidence>
<keyword evidence="1" id="KW-0812">Transmembrane</keyword>